<reference evidence="1 2" key="1">
    <citation type="submission" date="2013-12" db="EMBL/GenBank/DDBJ databases">
        <title>Draft genome of the parsitic nematode Ancylostoma duodenale.</title>
        <authorList>
            <person name="Mitreva M."/>
        </authorList>
    </citation>
    <scope>NUCLEOTIDE SEQUENCE [LARGE SCALE GENOMIC DNA]</scope>
    <source>
        <strain evidence="1 2">Zhejiang</strain>
    </source>
</reference>
<dbReference type="InterPro" id="IPR002591">
    <property type="entry name" value="Phosphodiest/P_Trfase"/>
</dbReference>
<proteinExistence type="predicted"/>
<dbReference type="Proteomes" id="UP000054047">
    <property type="component" value="Unassembled WGS sequence"/>
</dbReference>
<dbReference type="PANTHER" id="PTHR10151">
    <property type="entry name" value="ECTONUCLEOTIDE PYROPHOSPHATASE/PHOSPHODIESTERASE"/>
    <property type="match status" value="1"/>
</dbReference>
<dbReference type="InterPro" id="IPR017850">
    <property type="entry name" value="Alkaline_phosphatase_core_sf"/>
</dbReference>
<dbReference type="EMBL" id="KN767857">
    <property type="protein sequence ID" value="KIH47339.1"/>
    <property type="molecule type" value="Genomic_DNA"/>
</dbReference>
<dbReference type="Gene3D" id="3.40.720.10">
    <property type="entry name" value="Alkaline Phosphatase, subunit A"/>
    <property type="match status" value="1"/>
</dbReference>
<organism evidence="1 2">
    <name type="scientific">Ancylostoma duodenale</name>
    <dbReference type="NCBI Taxonomy" id="51022"/>
    <lineage>
        <taxon>Eukaryota</taxon>
        <taxon>Metazoa</taxon>
        <taxon>Ecdysozoa</taxon>
        <taxon>Nematoda</taxon>
        <taxon>Chromadorea</taxon>
        <taxon>Rhabditida</taxon>
        <taxon>Rhabditina</taxon>
        <taxon>Rhabditomorpha</taxon>
        <taxon>Strongyloidea</taxon>
        <taxon>Ancylostomatidae</taxon>
        <taxon>Ancylostomatinae</taxon>
        <taxon>Ancylostoma</taxon>
    </lineage>
</organism>
<dbReference type="SUPFAM" id="SSF53649">
    <property type="entry name" value="Alkaline phosphatase-like"/>
    <property type="match status" value="1"/>
</dbReference>
<dbReference type="AlphaFoldDB" id="A0A0C2FKN4"/>
<name>A0A0C2FKN4_9BILA</name>
<evidence type="ECO:0000313" key="2">
    <source>
        <dbReference type="Proteomes" id="UP000054047"/>
    </source>
</evidence>
<keyword evidence="2" id="KW-1185">Reference proteome</keyword>
<dbReference type="GO" id="GO:0016787">
    <property type="term" value="F:hydrolase activity"/>
    <property type="evidence" value="ECO:0007669"/>
    <property type="project" value="UniProtKB-ARBA"/>
</dbReference>
<dbReference type="Pfam" id="PF01663">
    <property type="entry name" value="Phosphodiest"/>
    <property type="match status" value="1"/>
</dbReference>
<evidence type="ECO:0000313" key="1">
    <source>
        <dbReference type="EMBL" id="KIH47339.1"/>
    </source>
</evidence>
<sequence>LHEEDHGIVSNYFWDTDTGKFFDYFNSTKRQGVVNESLDSSWYLGEPVWLTNEKQWKDFRNLTEWMTDVDAIIDLFTNEENPVNFVAWYVAEPDHTLHLNGFYNGELRKKIRQLDQLFGYFVAKLHDSGLEDVVNVILTADHGHAEIEGAKNVMCVRDYITNEGYDLGDHMIYPHNESIALEIYHNLTDAVKKHGYKVNIFLKE</sequence>
<dbReference type="PANTHER" id="PTHR10151:SF120">
    <property type="entry name" value="BIS(5'-ADENOSYL)-TRIPHOSPHATASE"/>
    <property type="match status" value="1"/>
</dbReference>
<protein>
    <submittedName>
        <fullName evidence="1">Uncharacterized protein</fullName>
    </submittedName>
</protein>
<accession>A0A0C2FKN4</accession>
<gene>
    <name evidence="1" type="ORF">ANCDUO_22603</name>
</gene>
<feature type="non-terminal residue" evidence="1">
    <location>
        <position position="1"/>
    </location>
</feature>
<dbReference type="OrthoDB" id="415411at2759"/>
<feature type="non-terminal residue" evidence="1">
    <location>
        <position position="204"/>
    </location>
</feature>